<keyword evidence="6" id="KW-0325">Glycoprotein</keyword>
<evidence type="ECO:0000313" key="14">
    <source>
        <dbReference type="EMBL" id="CAB9527442.1"/>
    </source>
</evidence>
<dbReference type="InterPro" id="IPR048913">
    <property type="entry name" value="BetaGal_gal-bd"/>
</dbReference>
<evidence type="ECO:0000259" key="11">
    <source>
        <dbReference type="Pfam" id="PF01301"/>
    </source>
</evidence>
<dbReference type="SUPFAM" id="SSF49785">
    <property type="entry name" value="Galactose-binding domain-like"/>
    <property type="match status" value="1"/>
</dbReference>
<evidence type="ECO:0000256" key="9">
    <source>
        <dbReference type="SAM" id="MobiDB-lite"/>
    </source>
</evidence>
<dbReference type="Gene3D" id="2.60.120.260">
    <property type="entry name" value="Galactose-binding domain-like"/>
    <property type="match status" value="2"/>
</dbReference>
<dbReference type="Pfam" id="PF13364">
    <property type="entry name" value="BetaGal_ABD2"/>
    <property type="match status" value="1"/>
</dbReference>
<dbReference type="OrthoDB" id="1657402at2759"/>
<dbReference type="Proteomes" id="UP001153069">
    <property type="component" value="Unassembled WGS sequence"/>
</dbReference>
<dbReference type="InterPro" id="IPR017853">
    <property type="entry name" value="GH"/>
</dbReference>
<evidence type="ECO:0000256" key="1">
    <source>
        <dbReference type="ARBA" id="ARBA00001412"/>
    </source>
</evidence>
<keyword evidence="10" id="KW-0472">Membrane</keyword>
<evidence type="ECO:0000313" key="15">
    <source>
        <dbReference type="Proteomes" id="UP001153069"/>
    </source>
</evidence>
<keyword evidence="15" id="KW-1185">Reference proteome</keyword>
<dbReference type="EMBL" id="CAICTM010001995">
    <property type="protein sequence ID" value="CAB9527442.1"/>
    <property type="molecule type" value="Genomic_DNA"/>
</dbReference>
<feature type="compositionally biased region" description="Basic and acidic residues" evidence="9">
    <location>
        <begin position="48"/>
        <end position="62"/>
    </location>
</feature>
<keyword evidence="7" id="KW-0326">Glycosidase</keyword>
<dbReference type="AlphaFoldDB" id="A0A9N8HVS6"/>
<comment type="caution">
    <text evidence="14">The sequence shown here is derived from an EMBL/GenBank/DDBJ whole genome shotgun (WGS) entry which is preliminary data.</text>
</comment>
<accession>A0A9N8HVS6</accession>
<evidence type="ECO:0000256" key="7">
    <source>
        <dbReference type="ARBA" id="ARBA00023295"/>
    </source>
</evidence>
<feature type="domain" description="Glycoside hydrolase 35 catalytic" evidence="11">
    <location>
        <begin position="155"/>
        <end position="506"/>
    </location>
</feature>
<reference evidence="14" key="1">
    <citation type="submission" date="2020-06" db="EMBL/GenBank/DDBJ databases">
        <authorList>
            <consortium name="Plant Systems Biology data submission"/>
        </authorList>
    </citation>
    <scope>NUCLEOTIDE SEQUENCE</scope>
    <source>
        <strain evidence="14">D6</strain>
    </source>
</reference>
<dbReference type="Pfam" id="PF21467">
    <property type="entry name" value="BetaGal_gal-bd"/>
    <property type="match status" value="1"/>
</dbReference>
<evidence type="ECO:0000256" key="3">
    <source>
        <dbReference type="ARBA" id="ARBA00012756"/>
    </source>
</evidence>
<evidence type="ECO:0000259" key="12">
    <source>
        <dbReference type="Pfam" id="PF13364"/>
    </source>
</evidence>
<name>A0A9N8HVS6_9STRA</name>
<dbReference type="InterPro" id="IPR001944">
    <property type="entry name" value="Glycoside_Hdrlase_35"/>
</dbReference>
<feature type="transmembrane region" description="Helical" evidence="10">
    <location>
        <begin position="69"/>
        <end position="87"/>
    </location>
</feature>
<keyword evidence="5" id="KW-0378">Hydrolase</keyword>
<organism evidence="14 15">
    <name type="scientific">Seminavis robusta</name>
    <dbReference type="NCBI Taxonomy" id="568900"/>
    <lineage>
        <taxon>Eukaryota</taxon>
        <taxon>Sar</taxon>
        <taxon>Stramenopiles</taxon>
        <taxon>Ochrophyta</taxon>
        <taxon>Bacillariophyta</taxon>
        <taxon>Bacillariophyceae</taxon>
        <taxon>Bacillariophycidae</taxon>
        <taxon>Naviculales</taxon>
        <taxon>Naviculaceae</taxon>
        <taxon>Seminavis</taxon>
    </lineage>
</organism>
<evidence type="ECO:0000256" key="2">
    <source>
        <dbReference type="ARBA" id="ARBA00009809"/>
    </source>
</evidence>
<evidence type="ECO:0000256" key="8">
    <source>
        <dbReference type="RuleBase" id="RU003679"/>
    </source>
</evidence>
<dbReference type="EC" id="3.2.1.23" evidence="3"/>
<feature type="domain" description="Beta-galactosidase jelly roll" evidence="12">
    <location>
        <begin position="672"/>
        <end position="759"/>
    </location>
</feature>
<gene>
    <name evidence="14" type="ORF">SEMRO_1997_G310100.1</name>
</gene>
<evidence type="ECO:0000256" key="5">
    <source>
        <dbReference type="ARBA" id="ARBA00022801"/>
    </source>
</evidence>
<keyword evidence="10" id="KW-0812">Transmembrane</keyword>
<dbReference type="InterPro" id="IPR031330">
    <property type="entry name" value="Gly_Hdrlase_35_cat"/>
</dbReference>
<dbReference type="PANTHER" id="PTHR23421">
    <property type="entry name" value="BETA-GALACTOSIDASE RELATED"/>
    <property type="match status" value="1"/>
</dbReference>
<sequence length="942" mass="104859">MSNNVTSGSSYGSMNGRHPQPDGRHVLIVSPKQTRHYCTTGTTSASNTDHHDLRSDTESEAERQDACRGMSIIALLLFAILISLRYATKNWFFPTPHIPSSPTIPTTDEACPETIPFCHPPPHTQLQVARHTPGIPSFWNYAPQGPISVTYDGRSLLLNGQRALFLAGSLHPGRATPATWDHALDLAVQQGLNMITIYVFWQQHQPLATSEIDWTLMKTQDNQPWTLADAIRAAARRGLFVHARIGPYVCAEYNFGGIPEWVPLHSPDMAMRRYNQPWMTVMEEYVTATVAYLTDHQLFAHQGGNIVLAQIENELGEDKTEEERQSDQQPMILDNDGTQQRLLETTINHSVQDYADWCGALVQRLAPDVVWTMCYGLAANNTILTCNGDCPKWLEQHGQKQGGNIQVDQPAMWTEDEGGFQIWGDDPKNVSDYFWGRTARNMARDAVKWFARGGTHINYYMWWGGYNRGRASAAGIMNAYATDAPVCTSGQPRYPKYQHFQALHHAIQQIAPILLAAPTALDHGAAVQRWNDFKSEWEWSDPEKQAMYVYRTNHTRADNQEDQEVVFVENNSGASVVVRLTLLSGDTMMTKATTSINSKNETLIIEMDPWSAMIIMDGAVIFDSFQISANAMAYKRKTEPGPVRLLGWASCAEPIGALSSKRIVSTGPVEQTALNMDADFSSDYAWYQTSFHLKESLDEVSILVESQKGSAMVLFLDGVFQGEAYERHHAEGNATFDFFIGSLESGHHDLAILSESLGYNNLIGRWGGGTGAKVKGITGDVTLSSSQNGNQSLIGVNKEWISSPTLNGGEKGFCKDVKNVGASSSSSVRPLWSTAMFNTPEYDPKTQALYVNVTQGRGHLWLNGHDLGRFWNITRGDSIDKYSQQFYFLPYDLLDMNGSVNKLVFFDALGSDLTSTKLVLSWLEETELPNLPDEVAYSEACI</sequence>
<dbReference type="InterPro" id="IPR025300">
    <property type="entry name" value="BetaGal_jelly_roll_dom"/>
</dbReference>
<proteinExistence type="inferred from homology"/>
<comment type="catalytic activity">
    <reaction evidence="1">
        <text>Hydrolysis of terminal non-reducing beta-D-galactose residues in beta-D-galactosides.</text>
        <dbReference type="EC" id="3.2.1.23"/>
    </reaction>
</comment>
<dbReference type="InterPro" id="IPR008979">
    <property type="entry name" value="Galactose-bd-like_sf"/>
</dbReference>
<evidence type="ECO:0000256" key="10">
    <source>
        <dbReference type="SAM" id="Phobius"/>
    </source>
</evidence>
<feature type="domain" description="Beta-galactosidase galactose-binding" evidence="13">
    <location>
        <begin position="830"/>
        <end position="895"/>
    </location>
</feature>
<dbReference type="SUPFAM" id="SSF51445">
    <property type="entry name" value="(Trans)glycosidases"/>
    <property type="match status" value="1"/>
</dbReference>
<keyword evidence="4" id="KW-0732">Signal</keyword>
<dbReference type="GO" id="GO:0004565">
    <property type="term" value="F:beta-galactosidase activity"/>
    <property type="evidence" value="ECO:0007669"/>
    <property type="project" value="UniProtKB-EC"/>
</dbReference>
<feature type="region of interest" description="Disordered" evidence="9">
    <location>
        <begin position="1"/>
        <end position="24"/>
    </location>
</feature>
<feature type="compositionally biased region" description="Polar residues" evidence="9">
    <location>
        <begin position="1"/>
        <end position="13"/>
    </location>
</feature>
<dbReference type="Pfam" id="PF01301">
    <property type="entry name" value="Glyco_hydro_35"/>
    <property type="match status" value="1"/>
</dbReference>
<evidence type="ECO:0000259" key="13">
    <source>
        <dbReference type="Pfam" id="PF21467"/>
    </source>
</evidence>
<evidence type="ECO:0000256" key="6">
    <source>
        <dbReference type="ARBA" id="ARBA00023180"/>
    </source>
</evidence>
<feature type="region of interest" description="Disordered" evidence="9">
    <location>
        <begin position="39"/>
        <end position="62"/>
    </location>
</feature>
<dbReference type="Gene3D" id="3.20.20.80">
    <property type="entry name" value="Glycosidases"/>
    <property type="match status" value="1"/>
</dbReference>
<evidence type="ECO:0000256" key="4">
    <source>
        <dbReference type="ARBA" id="ARBA00022729"/>
    </source>
</evidence>
<dbReference type="GO" id="GO:0005975">
    <property type="term" value="P:carbohydrate metabolic process"/>
    <property type="evidence" value="ECO:0007669"/>
    <property type="project" value="InterPro"/>
</dbReference>
<protein>
    <recommendedName>
        <fullName evidence="3">beta-galactosidase</fullName>
        <ecNumber evidence="3">3.2.1.23</ecNumber>
    </recommendedName>
</protein>
<comment type="similarity">
    <text evidence="2 8">Belongs to the glycosyl hydrolase 35 family.</text>
</comment>
<dbReference type="PRINTS" id="PR00742">
    <property type="entry name" value="GLHYDRLASE35"/>
</dbReference>
<keyword evidence="10" id="KW-1133">Transmembrane helix</keyword>